<sequence>MSVVGFDIGNENCVVAVVKQGAIDVLLNDESKRETPAVVCFGEKQRFLGSAGAASAMMHPRMTVSQVKKLIARKFTNPEVQMELQRMPFETCEGPDGGILVQVQYAGEVHTFSPVQIMAMLFAHLKDLSEKNMEMPVSDCVIGVPSYFTDLQRREYLNAAVIAGLKPLRLLHDCTATALSYGIYKTDITNKSPINVAFVDIGHCDTQVCITSFNIGHMKILSHAFDCSLGGRDFDEVLFDHFTKLFKEEYKVDVYSNVKASIRLRAACEKIKKILSATEAAPLNIECLMDEKDVKGHIKRDDFERLASGLFDRIGIPCRKALADAGLPLERLHSIELVGSGSRIPAVGKLLTSIFGKEPSRTLNASECVARGCALQCAMLSPAFRVREYEVQDSIPFSIGILLDGVPVKVDCNDVLFPRRHPIPSFKTLTFHRCGTFHLEAFYEKADELPSSASPKISRFTIDPFKSSPILAQKHLLL</sequence>
<evidence type="ECO:0000313" key="2">
    <source>
        <dbReference type="Proteomes" id="UP001057402"/>
    </source>
</evidence>
<reference evidence="2" key="1">
    <citation type="journal article" date="2023" name="Front. Plant Sci.">
        <title>Chromosomal-level genome assembly of Melastoma candidum provides insights into trichome evolution.</title>
        <authorList>
            <person name="Zhong Y."/>
            <person name="Wu W."/>
            <person name="Sun C."/>
            <person name="Zou P."/>
            <person name="Liu Y."/>
            <person name="Dai S."/>
            <person name="Zhou R."/>
        </authorList>
    </citation>
    <scope>NUCLEOTIDE SEQUENCE [LARGE SCALE GENOMIC DNA]</scope>
</reference>
<evidence type="ECO:0000313" key="1">
    <source>
        <dbReference type="EMBL" id="KAI4320774.1"/>
    </source>
</evidence>
<dbReference type="EMBL" id="CM042889">
    <property type="protein sequence ID" value="KAI4320774.1"/>
    <property type="molecule type" value="Genomic_DNA"/>
</dbReference>
<comment type="caution">
    <text evidence="1">The sequence shown here is derived from an EMBL/GenBank/DDBJ whole genome shotgun (WGS) entry which is preliminary data.</text>
</comment>
<dbReference type="Proteomes" id="UP001057402">
    <property type="component" value="Chromosome 10"/>
</dbReference>
<gene>
    <name evidence="1" type="ORF">MLD38_034219</name>
</gene>
<organism evidence="1 2">
    <name type="scientific">Melastoma candidum</name>
    <dbReference type="NCBI Taxonomy" id="119954"/>
    <lineage>
        <taxon>Eukaryota</taxon>
        <taxon>Viridiplantae</taxon>
        <taxon>Streptophyta</taxon>
        <taxon>Embryophyta</taxon>
        <taxon>Tracheophyta</taxon>
        <taxon>Spermatophyta</taxon>
        <taxon>Magnoliopsida</taxon>
        <taxon>eudicotyledons</taxon>
        <taxon>Gunneridae</taxon>
        <taxon>Pentapetalae</taxon>
        <taxon>rosids</taxon>
        <taxon>malvids</taxon>
        <taxon>Myrtales</taxon>
        <taxon>Melastomataceae</taxon>
        <taxon>Melastomatoideae</taxon>
        <taxon>Melastomateae</taxon>
        <taxon>Melastoma</taxon>
    </lineage>
</organism>
<name>A0ACB9M8W0_9MYRT</name>
<proteinExistence type="predicted"/>
<accession>A0ACB9M8W0</accession>
<keyword evidence="2" id="KW-1185">Reference proteome</keyword>
<protein>
    <submittedName>
        <fullName evidence="1">Uncharacterized protein</fullName>
    </submittedName>
</protein>